<sequence length="154" mass="17166">MFDVKQIRLGLEEWRKLSDELRRIGQNDDLEVLMNIAVAPSEEEGDAAQKLTNEMNDIGKELESEVGAAVHVHAHEDHFAMYLSMKKKGGDISSAIRTVASLIKSCEFCSVHGIDGEIHLGDDVSAIFFGDPYKMTFILPGQDGRRLIVMEMNT</sequence>
<dbReference type="Proteomes" id="UP000610960">
    <property type="component" value="Unassembled WGS sequence"/>
</dbReference>
<proteinExistence type="predicted"/>
<evidence type="ECO:0000313" key="1">
    <source>
        <dbReference type="EMBL" id="GGP19948.1"/>
    </source>
</evidence>
<name>A0A830GUQ8_9CREN</name>
<reference evidence="1" key="1">
    <citation type="journal article" date="2014" name="Int. J. Syst. Evol. Microbiol.">
        <title>Complete genome sequence of Corynebacterium casei LMG S-19264T (=DSM 44701T), isolated from a smear-ripened cheese.</title>
        <authorList>
            <consortium name="US DOE Joint Genome Institute (JGI-PGF)"/>
            <person name="Walter F."/>
            <person name="Albersmeier A."/>
            <person name="Kalinowski J."/>
            <person name="Ruckert C."/>
        </authorList>
    </citation>
    <scope>NUCLEOTIDE SEQUENCE</scope>
    <source>
        <strain evidence="1">JCM 10088</strain>
    </source>
</reference>
<gene>
    <name evidence="1" type="ORF">GCM10007981_05690</name>
</gene>
<comment type="caution">
    <text evidence="1">The sequence shown here is derived from an EMBL/GenBank/DDBJ whole genome shotgun (WGS) entry which is preliminary data.</text>
</comment>
<dbReference type="RefSeq" id="WP_188595920.1">
    <property type="nucleotide sequence ID" value="NZ_BMNL01000001.1"/>
</dbReference>
<dbReference type="OrthoDB" id="28265at2157"/>
<evidence type="ECO:0000313" key="2">
    <source>
        <dbReference type="Proteomes" id="UP000610960"/>
    </source>
</evidence>
<organism evidence="1 2">
    <name type="scientific">Thermocladium modestius</name>
    <dbReference type="NCBI Taxonomy" id="62609"/>
    <lineage>
        <taxon>Archaea</taxon>
        <taxon>Thermoproteota</taxon>
        <taxon>Thermoprotei</taxon>
        <taxon>Thermoproteales</taxon>
        <taxon>Thermoproteaceae</taxon>
        <taxon>Thermocladium</taxon>
    </lineage>
</organism>
<reference evidence="1" key="2">
    <citation type="submission" date="2020-09" db="EMBL/GenBank/DDBJ databases">
        <authorList>
            <person name="Sun Q."/>
            <person name="Ohkuma M."/>
        </authorList>
    </citation>
    <scope>NUCLEOTIDE SEQUENCE</scope>
    <source>
        <strain evidence="1">JCM 10088</strain>
    </source>
</reference>
<dbReference type="EMBL" id="BMNL01000001">
    <property type="protein sequence ID" value="GGP19948.1"/>
    <property type="molecule type" value="Genomic_DNA"/>
</dbReference>
<keyword evidence="2" id="KW-1185">Reference proteome</keyword>
<accession>A0A830GUQ8</accession>
<protein>
    <submittedName>
        <fullName evidence="1">Uncharacterized protein</fullName>
    </submittedName>
</protein>
<dbReference type="AlphaFoldDB" id="A0A830GUQ8"/>